<dbReference type="GO" id="GO:0000922">
    <property type="term" value="C:spindle pole"/>
    <property type="evidence" value="ECO:0007669"/>
    <property type="project" value="TreeGrafter"/>
</dbReference>
<dbReference type="SUPFAM" id="SSF56112">
    <property type="entry name" value="Protein kinase-like (PK-like)"/>
    <property type="match status" value="1"/>
</dbReference>
<dbReference type="PROSITE" id="PS50011">
    <property type="entry name" value="PROTEIN_KINASE_DOM"/>
    <property type="match status" value="1"/>
</dbReference>
<feature type="domain" description="Protein kinase" evidence="11">
    <location>
        <begin position="68"/>
        <end position="323"/>
    </location>
</feature>
<dbReference type="InterPro" id="IPR000959">
    <property type="entry name" value="POLO_box_dom"/>
</dbReference>
<evidence type="ECO:0000313" key="14">
    <source>
        <dbReference type="Proteomes" id="UP000294933"/>
    </source>
</evidence>
<proteinExistence type="inferred from homology"/>
<evidence type="ECO:0000256" key="2">
    <source>
        <dbReference type="ARBA" id="ARBA00022679"/>
    </source>
</evidence>
<dbReference type="Gene3D" id="1.10.510.10">
    <property type="entry name" value="Transferase(Phosphotransferase) domain 1"/>
    <property type="match status" value="1"/>
</dbReference>
<dbReference type="FunFam" id="3.30.200.20:FF:000042">
    <property type="entry name" value="Aurora kinase A"/>
    <property type="match status" value="1"/>
</dbReference>
<evidence type="ECO:0000256" key="7">
    <source>
        <dbReference type="PROSITE-ProRule" id="PRU10141"/>
    </source>
</evidence>
<dbReference type="Proteomes" id="UP000294933">
    <property type="component" value="Unassembled WGS sequence"/>
</dbReference>
<dbReference type="PANTHER" id="PTHR24345:SF0">
    <property type="entry name" value="CELL CYCLE SERINE_THREONINE-PROTEIN KINASE CDC5_MSD2"/>
    <property type="match status" value="1"/>
</dbReference>
<dbReference type="InterPro" id="IPR000719">
    <property type="entry name" value="Prot_kinase_dom"/>
</dbReference>
<dbReference type="STRING" id="50990.A0A4Y7Q636"/>
<evidence type="ECO:0000256" key="4">
    <source>
        <dbReference type="ARBA" id="ARBA00022741"/>
    </source>
</evidence>
<evidence type="ECO:0000256" key="3">
    <source>
        <dbReference type="ARBA" id="ARBA00022737"/>
    </source>
</evidence>
<dbReference type="InterPro" id="IPR017441">
    <property type="entry name" value="Protein_kinase_ATP_BS"/>
</dbReference>
<dbReference type="InterPro" id="IPR011009">
    <property type="entry name" value="Kinase-like_dom_sf"/>
</dbReference>
<keyword evidence="6 7" id="KW-0067">ATP-binding</keyword>
<dbReference type="SUPFAM" id="SSF82615">
    <property type="entry name" value="Polo-box domain"/>
    <property type="match status" value="2"/>
</dbReference>
<evidence type="ECO:0000256" key="1">
    <source>
        <dbReference type="ARBA" id="ARBA00022527"/>
    </source>
</evidence>
<dbReference type="Gene3D" id="3.30.1120.30">
    <property type="entry name" value="POLO box domain"/>
    <property type="match status" value="2"/>
</dbReference>
<dbReference type="GO" id="GO:0007052">
    <property type="term" value="P:mitotic spindle organization"/>
    <property type="evidence" value="ECO:0007669"/>
    <property type="project" value="TreeGrafter"/>
</dbReference>
<keyword evidence="14" id="KW-1185">Reference proteome</keyword>
<organism evidence="13 14">
    <name type="scientific">Rickenella mellea</name>
    <dbReference type="NCBI Taxonomy" id="50990"/>
    <lineage>
        <taxon>Eukaryota</taxon>
        <taxon>Fungi</taxon>
        <taxon>Dikarya</taxon>
        <taxon>Basidiomycota</taxon>
        <taxon>Agaricomycotina</taxon>
        <taxon>Agaricomycetes</taxon>
        <taxon>Hymenochaetales</taxon>
        <taxon>Rickenellaceae</taxon>
        <taxon>Rickenella</taxon>
    </lineage>
</organism>
<dbReference type="FunFam" id="3.30.1120.30:FF:000009">
    <property type="entry name" value="Serine/threonine-protein kinase"/>
    <property type="match status" value="1"/>
</dbReference>
<feature type="region of interest" description="Disordered" evidence="10">
    <location>
        <begin position="442"/>
        <end position="466"/>
    </location>
</feature>
<dbReference type="PROSITE" id="PS50078">
    <property type="entry name" value="POLO_BOX"/>
    <property type="match status" value="2"/>
</dbReference>
<dbReference type="VEuPathDB" id="FungiDB:BD410DRAFT_197561"/>
<dbReference type="FunFam" id="1.10.510.10:FF:000647">
    <property type="entry name" value="Serine/threonine-protein kinase"/>
    <property type="match status" value="1"/>
</dbReference>
<keyword evidence="3" id="KW-0677">Repeat</keyword>
<evidence type="ECO:0000256" key="9">
    <source>
        <dbReference type="SAM" id="Coils"/>
    </source>
</evidence>
<feature type="domain" description="POLO box" evidence="12">
    <location>
        <begin position="582"/>
        <end position="665"/>
    </location>
</feature>
<evidence type="ECO:0000313" key="13">
    <source>
        <dbReference type="EMBL" id="TDL22776.1"/>
    </source>
</evidence>
<dbReference type="PROSITE" id="PS00108">
    <property type="entry name" value="PROTEIN_KINASE_ST"/>
    <property type="match status" value="1"/>
</dbReference>
<feature type="coiled-coil region" evidence="9">
    <location>
        <begin position="468"/>
        <end position="495"/>
    </location>
</feature>
<protein>
    <recommendedName>
        <fullName evidence="8">Serine/threonine-protein kinase</fullName>
        <ecNumber evidence="8">2.7.11.21</ecNumber>
    </recommendedName>
</protein>
<dbReference type="CDD" id="cd13118">
    <property type="entry name" value="POLO_box_1"/>
    <property type="match status" value="1"/>
</dbReference>
<reference evidence="13 14" key="1">
    <citation type="submission" date="2018-06" db="EMBL/GenBank/DDBJ databases">
        <title>A transcriptomic atlas of mushroom development highlights an independent origin of complex multicellularity.</title>
        <authorList>
            <consortium name="DOE Joint Genome Institute"/>
            <person name="Krizsan K."/>
            <person name="Almasi E."/>
            <person name="Merenyi Z."/>
            <person name="Sahu N."/>
            <person name="Viragh M."/>
            <person name="Koszo T."/>
            <person name="Mondo S."/>
            <person name="Kiss B."/>
            <person name="Balint B."/>
            <person name="Kues U."/>
            <person name="Barry K."/>
            <person name="Hegedus J.C."/>
            <person name="Henrissat B."/>
            <person name="Johnson J."/>
            <person name="Lipzen A."/>
            <person name="Ohm R."/>
            <person name="Nagy I."/>
            <person name="Pangilinan J."/>
            <person name="Yan J."/>
            <person name="Xiong Y."/>
            <person name="Grigoriev I.V."/>
            <person name="Hibbett D.S."/>
            <person name="Nagy L.G."/>
        </authorList>
    </citation>
    <scope>NUCLEOTIDE SEQUENCE [LARGE SCALE GENOMIC DNA]</scope>
    <source>
        <strain evidence="13 14">SZMC22713</strain>
    </source>
</reference>
<dbReference type="GO" id="GO:0005816">
    <property type="term" value="C:spindle pole body"/>
    <property type="evidence" value="ECO:0007669"/>
    <property type="project" value="TreeGrafter"/>
</dbReference>
<dbReference type="InterPro" id="IPR036947">
    <property type="entry name" value="POLO_box_dom_sf"/>
</dbReference>
<dbReference type="CDD" id="cd14099">
    <property type="entry name" value="STKc_PLK"/>
    <property type="match status" value="1"/>
</dbReference>
<feature type="region of interest" description="Disordered" evidence="10">
    <location>
        <begin position="1"/>
        <end position="63"/>
    </location>
</feature>
<dbReference type="CDD" id="cd13117">
    <property type="entry name" value="POLO_box_2"/>
    <property type="match status" value="1"/>
</dbReference>
<dbReference type="OrthoDB" id="408964at2759"/>
<dbReference type="EMBL" id="ML170173">
    <property type="protein sequence ID" value="TDL22776.1"/>
    <property type="molecule type" value="Genomic_DNA"/>
</dbReference>
<dbReference type="InterPro" id="IPR033701">
    <property type="entry name" value="POLO_box_1"/>
</dbReference>
<evidence type="ECO:0000256" key="5">
    <source>
        <dbReference type="ARBA" id="ARBA00022777"/>
    </source>
</evidence>
<dbReference type="SMART" id="SM00220">
    <property type="entry name" value="S_TKc"/>
    <property type="match status" value="1"/>
</dbReference>
<evidence type="ECO:0000259" key="12">
    <source>
        <dbReference type="PROSITE" id="PS50078"/>
    </source>
</evidence>
<feature type="binding site" evidence="7">
    <location>
        <position position="96"/>
    </location>
    <ligand>
        <name>ATP</name>
        <dbReference type="ChEBI" id="CHEBI:30616"/>
    </ligand>
</feature>
<keyword evidence="5 8" id="KW-0418">Kinase</keyword>
<dbReference type="GO" id="GO:0005737">
    <property type="term" value="C:cytoplasm"/>
    <property type="evidence" value="ECO:0007669"/>
    <property type="project" value="TreeGrafter"/>
</dbReference>
<dbReference type="InterPro" id="IPR033695">
    <property type="entry name" value="POLO_box_2"/>
</dbReference>
<keyword evidence="2 8" id="KW-0808">Transferase</keyword>
<evidence type="ECO:0000256" key="8">
    <source>
        <dbReference type="RuleBase" id="RU361162"/>
    </source>
</evidence>
<dbReference type="Pfam" id="PF00069">
    <property type="entry name" value="Pkinase"/>
    <property type="match status" value="1"/>
</dbReference>
<feature type="domain" description="POLO box" evidence="12">
    <location>
        <begin position="686"/>
        <end position="779"/>
    </location>
</feature>
<evidence type="ECO:0000256" key="6">
    <source>
        <dbReference type="ARBA" id="ARBA00022840"/>
    </source>
</evidence>
<dbReference type="Pfam" id="PF00659">
    <property type="entry name" value="POLO_box"/>
    <property type="match status" value="2"/>
</dbReference>
<keyword evidence="4 7" id="KW-0547">Nucleotide-binding</keyword>
<name>A0A4Y7Q636_9AGAM</name>
<dbReference type="GO" id="GO:0000776">
    <property type="term" value="C:kinetochore"/>
    <property type="evidence" value="ECO:0007669"/>
    <property type="project" value="TreeGrafter"/>
</dbReference>
<keyword evidence="1 8" id="KW-0723">Serine/threonine-protein kinase</keyword>
<dbReference type="GO" id="GO:0004674">
    <property type="term" value="F:protein serine/threonine kinase activity"/>
    <property type="evidence" value="ECO:0007669"/>
    <property type="project" value="UniProtKB-KW"/>
</dbReference>
<dbReference type="GO" id="GO:0005524">
    <property type="term" value="F:ATP binding"/>
    <property type="evidence" value="ECO:0007669"/>
    <property type="project" value="UniProtKB-UniRule"/>
</dbReference>
<comment type="catalytic activity">
    <reaction evidence="8">
        <text>L-threonyl-[protein] + ATP = O-phospho-L-threonyl-[protein] + ADP + H(+)</text>
        <dbReference type="Rhea" id="RHEA:46608"/>
        <dbReference type="Rhea" id="RHEA-COMP:11060"/>
        <dbReference type="Rhea" id="RHEA-COMP:11605"/>
        <dbReference type="ChEBI" id="CHEBI:15378"/>
        <dbReference type="ChEBI" id="CHEBI:30013"/>
        <dbReference type="ChEBI" id="CHEBI:30616"/>
        <dbReference type="ChEBI" id="CHEBI:61977"/>
        <dbReference type="ChEBI" id="CHEBI:456216"/>
        <dbReference type="EC" id="2.7.11.21"/>
    </reaction>
</comment>
<dbReference type="EC" id="2.7.11.21" evidence="8"/>
<gene>
    <name evidence="13" type="ORF">BD410DRAFT_197561</name>
</gene>
<comment type="similarity">
    <text evidence="8">Belongs to the protein kinase superfamily. Ser/Thr protein kinase family. CDC5/Polo subfamily.</text>
</comment>
<evidence type="ECO:0000259" key="11">
    <source>
        <dbReference type="PROSITE" id="PS50011"/>
    </source>
</evidence>
<dbReference type="Gene3D" id="3.30.200.20">
    <property type="entry name" value="Phosphorylase Kinase, domain 1"/>
    <property type="match status" value="1"/>
</dbReference>
<evidence type="ECO:0000256" key="10">
    <source>
        <dbReference type="SAM" id="MobiDB-lite"/>
    </source>
</evidence>
<sequence length="795" mass="89415">MAHVQHTRRAPFANSLNQPLPPIPATTSPAKPPQQKPPSSPPLPRQNSKTLPPSPPQIIRDGGRNLSFNRVGFLGEGGFARVYEVEDARGTRLAIKVVTKNSLKTKKAKTKLYAEIKIHRSLQHPNIVGFGECFEDNENVYMSLELCQSGSLMDMLRRRKRFTEPESRYFVIQLLGACHYMHTHQVIHRDLKLGNLFLDANMNVKVGDFGLAALIESPGERKKTICGTPNYIAPEVLFDTANGHSFEVDTWSIGVILYTLVVGRPPFQTKDVKTIYKRIRNNEYEFPSDREVSVDARELVQQILTPLPQERPTLHEILDHTFFTHGIVPGYVPASAHDFPPDFRHLTRSQSLTNLARLRKQALLDEDQVTGIAVPNASASSIYSAPSKTKVAPNMTVAQQEREFQKAVQPSSPISALLSSARQPLMVGPQRDREPPLIRKLQAAQKERSESHARAAGGGLAQPPNGLHNIVEEALEEEQTRKKELASQKARIVAQMVPGPVATTDIHVISEETENVPPRREDRVKEVNRASVLRQSAAPSSAKLTGFDAAAHTLSLAFDAKAKGRLFRDHREDYDLPDAKVFIVSWVDYCNKYGMGYALTDGSVGVHFNDSTSIVLSPDKHHLDYMTSHRSGSVYVRKNHTVSEYPDELKSKVYLLKHFERYIMDRLYGEYPYTFEDTGRTKGMEFVQKYLRMKHVIVFKLSHDVLQFNFYDHTKVILSSQALLVTHINKDYEMTRWSLSELMSSALRPPVDDPVAAKFTSRLIDKLKYCKEVLQGIRTAGEASASTLTDKVEAR</sequence>
<dbReference type="PROSITE" id="PS00107">
    <property type="entry name" value="PROTEIN_KINASE_ATP"/>
    <property type="match status" value="1"/>
</dbReference>
<dbReference type="InterPro" id="IPR008271">
    <property type="entry name" value="Ser/Thr_kinase_AS"/>
</dbReference>
<dbReference type="PANTHER" id="PTHR24345">
    <property type="entry name" value="SERINE/THREONINE-PROTEIN KINASE PLK"/>
    <property type="match status" value="1"/>
</dbReference>
<dbReference type="GO" id="GO:0005634">
    <property type="term" value="C:nucleus"/>
    <property type="evidence" value="ECO:0007669"/>
    <property type="project" value="TreeGrafter"/>
</dbReference>
<accession>A0A4Y7Q636</accession>
<dbReference type="AlphaFoldDB" id="A0A4Y7Q636"/>
<keyword evidence="9" id="KW-0175">Coiled coil</keyword>
<feature type="compositionally biased region" description="Pro residues" evidence="10">
    <location>
        <begin position="19"/>
        <end position="44"/>
    </location>
</feature>